<dbReference type="Proteomes" id="UP001158050">
    <property type="component" value="Unassembled WGS sequence"/>
</dbReference>
<comment type="caution">
    <text evidence="1">The sequence shown here is derived from an EMBL/GenBank/DDBJ whole genome shotgun (WGS) entry which is preliminary data.</text>
</comment>
<dbReference type="Pfam" id="PF01904">
    <property type="entry name" value="DUF72"/>
    <property type="match status" value="1"/>
</dbReference>
<dbReference type="PANTHER" id="PTHR30348">
    <property type="entry name" value="UNCHARACTERIZED PROTEIN YECE"/>
    <property type="match status" value="1"/>
</dbReference>
<reference evidence="1 2" key="1">
    <citation type="submission" date="2017-05" db="EMBL/GenBank/DDBJ databases">
        <authorList>
            <person name="Varghese N."/>
            <person name="Submissions S."/>
        </authorList>
    </citation>
    <scope>NUCLEOTIDE SEQUENCE [LARGE SCALE GENOMIC DNA]</scope>
    <source>
        <strain evidence="1 2">DSM 18015</strain>
    </source>
</reference>
<dbReference type="SUPFAM" id="SSF117396">
    <property type="entry name" value="TM1631-like"/>
    <property type="match status" value="1"/>
</dbReference>
<dbReference type="EMBL" id="FXUO01000011">
    <property type="protein sequence ID" value="SMP97017.1"/>
    <property type="molecule type" value="Genomic_DNA"/>
</dbReference>
<sequence>MKSSKQKYHIGCSGFYNTDWKGSLYPEDSQNKDFLKLYSKTYNTVEINSTFYRKPTAKTLKKWNDETPDDFKFFIKIPKAISHFGYSESKKDECSDFCKLIDENMGHKLAGFLIQFPSSFHCTENNINWLNKTLPGEFLVAVEFRHQSWWNDEIFNLFKKYQWIFCGVSFPGKIPEDVIITNSKIGYYRLHGKPTLYKSPYSEEFLDNLAQEISNTNQEFYIYFNNTWGTSAIENSLYLKKILE</sequence>
<organism evidence="1 2">
    <name type="scientific">Epilithonimonas pallida</name>
    <dbReference type="NCBI Taxonomy" id="373671"/>
    <lineage>
        <taxon>Bacteria</taxon>
        <taxon>Pseudomonadati</taxon>
        <taxon>Bacteroidota</taxon>
        <taxon>Flavobacteriia</taxon>
        <taxon>Flavobacteriales</taxon>
        <taxon>Weeksellaceae</taxon>
        <taxon>Chryseobacterium group</taxon>
        <taxon>Epilithonimonas</taxon>
    </lineage>
</organism>
<name>A0ABY1RAG0_9FLAO</name>
<keyword evidence="2" id="KW-1185">Reference proteome</keyword>
<dbReference type="PANTHER" id="PTHR30348:SF4">
    <property type="entry name" value="DUF72 DOMAIN-CONTAINING PROTEIN"/>
    <property type="match status" value="1"/>
</dbReference>
<gene>
    <name evidence="1" type="ORF">SAMN05421679_11117</name>
</gene>
<proteinExistence type="predicted"/>
<accession>A0ABY1RAG0</accession>
<dbReference type="Gene3D" id="3.20.20.410">
    <property type="entry name" value="Protein of unknown function UPF0759"/>
    <property type="match status" value="1"/>
</dbReference>
<dbReference type="InterPro" id="IPR036520">
    <property type="entry name" value="UPF0759_sf"/>
</dbReference>
<evidence type="ECO:0000313" key="2">
    <source>
        <dbReference type="Proteomes" id="UP001158050"/>
    </source>
</evidence>
<dbReference type="RefSeq" id="WP_283418030.1">
    <property type="nucleotide sequence ID" value="NZ_FXUO01000011.1"/>
</dbReference>
<evidence type="ECO:0000313" key="1">
    <source>
        <dbReference type="EMBL" id="SMP97017.1"/>
    </source>
</evidence>
<protein>
    <submittedName>
        <fullName evidence="1">Uncharacterized conserved protein YecE, DUF72 family</fullName>
    </submittedName>
</protein>
<dbReference type="InterPro" id="IPR002763">
    <property type="entry name" value="DUF72"/>
</dbReference>